<proteinExistence type="predicted"/>
<organism evidence="1 2">
    <name type="scientific">Novacetimonas pomaceti</name>
    <dbReference type="NCBI Taxonomy" id="2021998"/>
    <lineage>
        <taxon>Bacteria</taxon>
        <taxon>Pseudomonadati</taxon>
        <taxon>Pseudomonadota</taxon>
        <taxon>Alphaproteobacteria</taxon>
        <taxon>Acetobacterales</taxon>
        <taxon>Acetobacteraceae</taxon>
        <taxon>Novacetimonas</taxon>
    </lineage>
</organism>
<name>A0A318Q5P1_9PROT</name>
<accession>A0A318Q5P1</accession>
<reference evidence="1 2" key="1">
    <citation type="submission" date="2017-07" db="EMBL/GenBank/DDBJ databases">
        <title>A draft genome sequence of Komagataeibacter sp. T5K1.</title>
        <authorList>
            <person name="Skraban J."/>
            <person name="Cleenwerck I."/>
            <person name="Vandamme P."/>
            <person name="Trcek J."/>
        </authorList>
    </citation>
    <scope>NUCLEOTIDE SEQUENCE [LARGE SCALE GENOMIC DNA]</scope>
    <source>
        <strain evidence="1 2">T5K1</strain>
    </source>
</reference>
<dbReference type="EMBL" id="NOXG01000020">
    <property type="protein sequence ID" value="PYD74866.1"/>
    <property type="molecule type" value="Genomic_DNA"/>
</dbReference>
<evidence type="ECO:0000313" key="2">
    <source>
        <dbReference type="Proteomes" id="UP000247609"/>
    </source>
</evidence>
<gene>
    <name evidence="1" type="ORF">CFR71_12510</name>
</gene>
<evidence type="ECO:0000313" key="1">
    <source>
        <dbReference type="EMBL" id="PYD74866.1"/>
    </source>
</evidence>
<dbReference type="Proteomes" id="UP000247609">
    <property type="component" value="Unassembled WGS sequence"/>
</dbReference>
<comment type="caution">
    <text evidence="1">The sequence shown here is derived from an EMBL/GenBank/DDBJ whole genome shotgun (WGS) entry which is preliminary data.</text>
</comment>
<sequence>MITPLIMWLLQGFDSRNHFRSKLAGISFIASVVKETDTQRCGQFAQGWLCYPCGNAFLFHLDCTAFIFDADFSHLRQFRVIL</sequence>
<protein>
    <submittedName>
        <fullName evidence="1">Uncharacterized protein</fullName>
    </submittedName>
</protein>
<dbReference type="AlphaFoldDB" id="A0A318Q5P1"/>